<dbReference type="PANTHER" id="PTHR46233">
    <property type="entry name" value="HYDROXYACYLGLUTATHIONE HYDROLASE GLOC"/>
    <property type="match status" value="1"/>
</dbReference>
<dbReference type="InterPro" id="IPR001279">
    <property type="entry name" value="Metallo-B-lactamas"/>
</dbReference>
<feature type="domain" description="Metallo-beta-lactamase" evidence="5">
    <location>
        <begin position="12"/>
        <end position="213"/>
    </location>
</feature>
<keyword evidence="4" id="KW-0862">Zinc</keyword>
<evidence type="ECO:0000313" key="7">
    <source>
        <dbReference type="Proteomes" id="UP001234216"/>
    </source>
</evidence>
<sequence>MLITSFSAAAFDTNCHVVSAGAGEECVIIDPGVGVVEVLEQVIDYYKLRPTHVLLTHAHSDHVHSVTPVCGTYGIATTVHDADRYRLHDPLADLEPHLLRMLEENFGSRNSWREPDEIMTINQDMTLELAGLEFKVTHSPGHTEGSVIFQINDIPEELSEDGSLIQTVFTGDVVVAGGIGRSDLPGGDSVAMRQTISENILPIPDHTLLLPGHGPATNMKVERGSNPALLTIARGGIAEST</sequence>
<keyword evidence="2" id="KW-0479">Metal-binding</keyword>
<name>A0AAW8F8Y5_9ACTN</name>
<proteinExistence type="predicted"/>
<dbReference type="CDD" id="cd06262">
    <property type="entry name" value="metallo-hydrolase-like_MBL-fold"/>
    <property type="match status" value="1"/>
</dbReference>
<dbReference type="InterPro" id="IPR036866">
    <property type="entry name" value="RibonucZ/Hydroxyglut_hydro"/>
</dbReference>
<evidence type="ECO:0000313" key="6">
    <source>
        <dbReference type="EMBL" id="MDQ0906586.1"/>
    </source>
</evidence>
<dbReference type="Proteomes" id="UP001234216">
    <property type="component" value="Unassembled WGS sequence"/>
</dbReference>
<dbReference type="InterPro" id="IPR051453">
    <property type="entry name" value="MBL_Glyoxalase_II"/>
</dbReference>
<reference evidence="6" key="1">
    <citation type="submission" date="2023-07" db="EMBL/GenBank/DDBJ databases">
        <title>Comparative genomics of wheat-associated soil bacteria to identify genetic determinants of phenazine resistance.</title>
        <authorList>
            <person name="Mouncey N."/>
        </authorList>
    </citation>
    <scope>NUCLEOTIDE SEQUENCE</scope>
    <source>
        <strain evidence="6">V4I22</strain>
    </source>
</reference>
<dbReference type="SUPFAM" id="SSF56281">
    <property type="entry name" value="Metallo-hydrolase/oxidoreductase"/>
    <property type="match status" value="1"/>
</dbReference>
<dbReference type="PANTHER" id="PTHR46233:SF3">
    <property type="entry name" value="HYDROXYACYLGLUTATHIONE HYDROLASE GLOC"/>
    <property type="match status" value="1"/>
</dbReference>
<gene>
    <name evidence="6" type="ORF">QFZ22_002571</name>
</gene>
<comment type="caution">
    <text evidence="6">The sequence shown here is derived from an EMBL/GenBank/DDBJ whole genome shotgun (WGS) entry which is preliminary data.</text>
</comment>
<evidence type="ECO:0000256" key="2">
    <source>
        <dbReference type="ARBA" id="ARBA00022723"/>
    </source>
</evidence>
<dbReference type="SMART" id="SM00849">
    <property type="entry name" value="Lactamase_B"/>
    <property type="match status" value="1"/>
</dbReference>
<dbReference type="RefSeq" id="WP_306974459.1">
    <property type="nucleotide sequence ID" value="NZ_JAUSYQ010000002.1"/>
</dbReference>
<organism evidence="6 7">
    <name type="scientific">Streptomyces canus</name>
    <dbReference type="NCBI Taxonomy" id="58343"/>
    <lineage>
        <taxon>Bacteria</taxon>
        <taxon>Bacillati</taxon>
        <taxon>Actinomycetota</taxon>
        <taxon>Actinomycetes</taxon>
        <taxon>Kitasatosporales</taxon>
        <taxon>Streptomycetaceae</taxon>
        <taxon>Streptomyces</taxon>
        <taxon>Streptomyces aurantiacus group</taxon>
    </lineage>
</organism>
<dbReference type="AlphaFoldDB" id="A0AAW8F8Y5"/>
<keyword evidence="3 6" id="KW-0378">Hydrolase</keyword>
<evidence type="ECO:0000256" key="1">
    <source>
        <dbReference type="ARBA" id="ARBA00001947"/>
    </source>
</evidence>
<accession>A0AAW8F8Y5</accession>
<dbReference type="GO" id="GO:0046872">
    <property type="term" value="F:metal ion binding"/>
    <property type="evidence" value="ECO:0007669"/>
    <property type="project" value="UniProtKB-KW"/>
</dbReference>
<dbReference type="EC" id="3.1.2.6" evidence="6"/>
<protein>
    <submittedName>
        <fullName evidence="6">Hydroxyacylglutathione hydrolase</fullName>
        <ecNumber evidence="6">3.1.2.6</ecNumber>
    </submittedName>
</protein>
<comment type="cofactor">
    <cofactor evidence="1">
        <name>Zn(2+)</name>
        <dbReference type="ChEBI" id="CHEBI:29105"/>
    </cofactor>
</comment>
<evidence type="ECO:0000256" key="3">
    <source>
        <dbReference type="ARBA" id="ARBA00022801"/>
    </source>
</evidence>
<dbReference type="Gene3D" id="3.60.15.10">
    <property type="entry name" value="Ribonuclease Z/Hydroxyacylglutathione hydrolase-like"/>
    <property type="match status" value="1"/>
</dbReference>
<dbReference type="GO" id="GO:0004416">
    <property type="term" value="F:hydroxyacylglutathione hydrolase activity"/>
    <property type="evidence" value="ECO:0007669"/>
    <property type="project" value="UniProtKB-EC"/>
</dbReference>
<dbReference type="EMBL" id="JAUSZV010000005">
    <property type="protein sequence ID" value="MDQ0906586.1"/>
    <property type="molecule type" value="Genomic_DNA"/>
</dbReference>
<evidence type="ECO:0000256" key="4">
    <source>
        <dbReference type="ARBA" id="ARBA00022833"/>
    </source>
</evidence>
<evidence type="ECO:0000259" key="5">
    <source>
        <dbReference type="SMART" id="SM00849"/>
    </source>
</evidence>
<dbReference type="Pfam" id="PF00753">
    <property type="entry name" value="Lactamase_B"/>
    <property type="match status" value="1"/>
</dbReference>